<dbReference type="PRINTS" id="PR00126">
    <property type="entry name" value="ATPASEGAMMA"/>
</dbReference>
<evidence type="ECO:0000256" key="8">
    <source>
        <dbReference type="ARBA" id="ARBA00023196"/>
    </source>
</evidence>
<keyword evidence="7 10" id="KW-0472">Membrane</keyword>
<dbReference type="HOGENOM" id="CLU_050669_0_1_12"/>
<evidence type="ECO:0000313" key="12">
    <source>
        <dbReference type="Proteomes" id="UP000009222"/>
    </source>
</evidence>
<dbReference type="GO" id="GO:0005886">
    <property type="term" value="C:plasma membrane"/>
    <property type="evidence" value="ECO:0007669"/>
    <property type="project" value="UniProtKB-SubCell"/>
</dbReference>
<dbReference type="AlphaFoldDB" id="F5YCG1"/>
<comment type="subcellular location">
    <subcellularLocation>
        <location evidence="10">Cell inner membrane</location>
        <topology evidence="10">Peripheral membrane protein</topology>
    </subcellularLocation>
    <subcellularLocation>
        <location evidence="2">Membrane</location>
        <topology evidence="2">Peripheral membrane protein</topology>
    </subcellularLocation>
</comment>
<keyword evidence="9 10" id="KW-0066">ATP synthesis</keyword>
<dbReference type="CDD" id="cd12151">
    <property type="entry name" value="F1-ATPase_gamma"/>
    <property type="match status" value="1"/>
</dbReference>
<dbReference type="Gene3D" id="1.10.287.80">
    <property type="entry name" value="ATP synthase, gamma subunit, helix hairpin domain"/>
    <property type="match status" value="2"/>
</dbReference>
<evidence type="ECO:0000256" key="3">
    <source>
        <dbReference type="ARBA" id="ARBA00007681"/>
    </source>
</evidence>
<name>F5YCG1_LEAAZ</name>
<reference evidence="11 12" key="2">
    <citation type="journal article" date="2011" name="ISME J.">
        <title>RNA-seq reveals cooperative metabolic interactions between two termite-gut spirochete species in co-culture.</title>
        <authorList>
            <person name="Rosenthal A.Z."/>
            <person name="Matson E.G."/>
            <person name="Eldar A."/>
            <person name="Leadbetter J.R."/>
        </authorList>
    </citation>
    <scope>NUCLEOTIDE SEQUENCE [LARGE SCALE GENOMIC DNA]</scope>
    <source>
        <strain evidence="12">ATCC BAA-888 / DSM 13862 / ZAS-9</strain>
    </source>
</reference>
<dbReference type="NCBIfam" id="TIGR01146">
    <property type="entry name" value="ATPsyn_F1gamma"/>
    <property type="match status" value="1"/>
</dbReference>
<dbReference type="eggNOG" id="COG0224">
    <property type="taxonomic scope" value="Bacteria"/>
</dbReference>
<proteinExistence type="inferred from homology"/>
<dbReference type="STRING" id="545695.TREAZ_2849"/>
<organism evidence="11 12">
    <name type="scientific">Leadbettera azotonutricia (strain ATCC BAA-888 / DSM 13862 / ZAS-9)</name>
    <name type="common">Treponema azotonutricium</name>
    <dbReference type="NCBI Taxonomy" id="545695"/>
    <lineage>
        <taxon>Bacteria</taxon>
        <taxon>Pseudomonadati</taxon>
        <taxon>Spirochaetota</taxon>
        <taxon>Spirochaetia</taxon>
        <taxon>Spirochaetales</taxon>
        <taxon>Breznakiellaceae</taxon>
        <taxon>Leadbettera</taxon>
    </lineage>
</organism>
<keyword evidence="10" id="KW-0997">Cell inner membrane</keyword>
<keyword evidence="4 10" id="KW-0813">Transport</keyword>
<protein>
    <recommendedName>
        <fullName evidence="10">ATP synthase gamma chain</fullName>
    </recommendedName>
    <alternativeName>
        <fullName evidence="10">ATP synthase F1 sector gamma subunit</fullName>
    </alternativeName>
    <alternativeName>
        <fullName evidence="10">F-ATPase gamma subunit</fullName>
    </alternativeName>
</protein>
<dbReference type="SUPFAM" id="SSF52943">
    <property type="entry name" value="ATP synthase (F1-ATPase), gamma subunit"/>
    <property type="match status" value="1"/>
</dbReference>
<evidence type="ECO:0000256" key="4">
    <source>
        <dbReference type="ARBA" id="ARBA00022448"/>
    </source>
</evidence>
<gene>
    <name evidence="10 11" type="primary">atpG</name>
    <name evidence="11" type="ordered locus">TREAZ_2849</name>
</gene>
<dbReference type="OrthoDB" id="9812769at2"/>
<keyword evidence="12" id="KW-1185">Reference proteome</keyword>
<evidence type="ECO:0000313" key="11">
    <source>
        <dbReference type="EMBL" id="AEF83430.1"/>
    </source>
</evidence>
<dbReference type="Gene3D" id="3.40.1380.10">
    <property type="match status" value="1"/>
</dbReference>
<dbReference type="InParanoid" id="F5YCG1"/>
<keyword evidence="5 10" id="KW-0375">Hydrogen ion transport</keyword>
<dbReference type="Proteomes" id="UP000009222">
    <property type="component" value="Chromosome"/>
</dbReference>
<dbReference type="GO" id="GO:0016787">
    <property type="term" value="F:hydrolase activity"/>
    <property type="evidence" value="ECO:0007669"/>
    <property type="project" value="UniProtKB-KW"/>
</dbReference>
<dbReference type="InterPro" id="IPR035968">
    <property type="entry name" value="ATP_synth_F1_ATPase_gsu"/>
</dbReference>
<dbReference type="GO" id="GO:0042777">
    <property type="term" value="P:proton motive force-driven plasma membrane ATP synthesis"/>
    <property type="evidence" value="ECO:0007669"/>
    <property type="project" value="UniProtKB-UniRule"/>
</dbReference>
<sequence>MANLRDVRLRMRAIRQTLQVTKAMNLISTAKLRKGRRILEDTEPFFTRIQKSMFDILSGAGKFDAHVHHTMLESEFFAHTNDTSNYNTAIIVVTSDKGLAGGYNANIFRQVTQLCAKVRNPILILIGSIGYRYFIHSPYLILENFSFKSRLPELDDAKEISDYVISQFLWGMFDEVHIVYTHMHSSIKLLPTERQILPLNVGKMQKEFEANGGKRAELQFEYLPTEQAVFDSLVPLYIKGIIYGSLVESYVSEQSARMAAMDEASKSAEDMLDSLQINYNRARQAGITQEMTEIIGGSSALSD</sequence>
<evidence type="ECO:0000256" key="9">
    <source>
        <dbReference type="ARBA" id="ARBA00023310"/>
    </source>
</evidence>
<keyword evidence="10" id="KW-1003">Cell membrane</keyword>
<dbReference type="GO" id="GO:0005524">
    <property type="term" value="F:ATP binding"/>
    <property type="evidence" value="ECO:0007669"/>
    <property type="project" value="UniProtKB-UniRule"/>
</dbReference>
<keyword evidence="6 10" id="KW-0406">Ion transport</keyword>
<keyword evidence="8 10" id="KW-0139">CF(1)</keyword>
<dbReference type="PANTHER" id="PTHR11693:SF22">
    <property type="entry name" value="ATP SYNTHASE SUBUNIT GAMMA, MITOCHONDRIAL"/>
    <property type="match status" value="1"/>
</dbReference>
<dbReference type="Pfam" id="PF00231">
    <property type="entry name" value="ATP-synt"/>
    <property type="match status" value="1"/>
</dbReference>
<comment type="subunit">
    <text evidence="10">F-type ATPases have 2 components, CF(1) - the catalytic core - and CF(0) - the membrane proton channel. CF(1) has five subunits: alpha(3), beta(3), gamma(1), delta(1), epsilon(1). CF(0) has three main subunits: a, b and c.</text>
</comment>
<keyword evidence="11" id="KW-0378">Hydrolase</keyword>
<dbReference type="RefSeq" id="WP_015712689.1">
    <property type="nucleotide sequence ID" value="NC_015577.1"/>
</dbReference>
<dbReference type="InterPro" id="IPR000131">
    <property type="entry name" value="ATP_synth_F1_gsu"/>
</dbReference>
<evidence type="ECO:0000256" key="1">
    <source>
        <dbReference type="ARBA" id="ARBA00003456"/>
    </source>
</evidence>
<dbReference type="HAMAP" id="MF_00815">
    <property type="entry name" value="ATP_synth_gamma_bact"/>
    <property type="match status" value="1"/>
</dbReference>
<evidence type="ECO:0000256" key="10">
    <source>
        <dbReference type="HAMAP-Rule" id="MF_00815"/>
    </source>
</evidence>
<evidence type="ECO:0000256" key="2">
    <source>
        <dbReference type="ARBA" id="ARBA00004170"/>
    </source>
</evidence>
<dbReference type="EMBL" id="CP001841">
    <property type="protein sequence ID" value="AEF83430.1"/>
    <property type="molecule type" value="Genomic_DNA"/>
</dbReference>
<evidence type="ECO:0000256" key="7">
    <source>
        <dbReference type="ARBA" id="ARBA00023136"/>
    </source>
</evidence>
<comment type="function">
    <text evidence="1 10">Produces ATP from ADP in the presence of a proton gradient across the membrane. The gamma chain is believed to be important in regulating ATPase activity and the flow of protons through the CF(0) complex.</text>
</comment>
<evidence type="ECO:0000256" key="6">
    <source>
        <dbReference type="ARBA" id="ARBA00023065"/>
    </source>
</evidence>
<dbReference type="FunCoup" id="F5YCG1">
    <property type="interactions" value="410"/>
</dbReference>
<dbReference type="GO" id="GO:0045259">
    <property type="term" value="C:proton-transporting ATP synthase complex"/>
    <property type="evidence" value="ECO:0007669"/>
    <property type="project" value="UniProtKB-KW"/>
</dbReference>
<reference evidence="12" key="1">
    <citation type="submission" date="2009-12" db="EMBL/GenBank/DDBJ databases">
        <title>Complete sequence of Treponema azotonutricium strain ZAS-9.</title>
        <authorList>
            <person name="Tetu S.G."/>
            <person name="Matson E."/>
            <person name="Ren Q."/>
            <person name="Seshadri R."/>
            <person name="Elbourne L."/>
            <person name="Hassan K.A."/>
            <person name="Durkin A."/>
            <person name="Radune D."/>
            <person name="Mohamoud Y."/>
            <person name="Shay R."/>
            <person name="Jin S."/>
            <person name="Zhang X."/>
            <person name="Lucey K."/>
            <person name="Ballor N.R."/>
            <person name="Ottesen E."/>
            <person name="Rosenthal R."/>
            <person name="Allen A."/>
            <person name="Leadbetter J.R."/>
            <person name="Paulsen I.T."/>
        </authorList>
    </citation>
    <scope>NUCLEOTIDE SEQUENCE [LARGE SCALE GENOMIC DNA]</scope>
    <source>
        <strain evidence="12">ATCC BAA-888 / DSM 13862 / ZAS-9</strain>
    </source>
</reference>
<accession>F5YCG1</accession>
<evidence type="ECO:0000256" key="5">
    <source>
        <dbReference type="ARBA" id="ARBA00022781"/>
    </source>
</evidence>
<comment type="similarity">
    <text evidence="3 10">Belongs to the ATPase gamma chain family.</text>
</comment>
<dbReference type="KEGG" id="taz:TREAZ_2849"/>
<dbReference type="GO" id="GO:0046933">
    <property type="term" value="F:proton-transporting ATP synthase activity, rotational mechanism"/>
    <property type="evidence" value="ECO:0007669"/>
    <property type="project" value="UniProtKB-UniRule"/>
</dbReference>
<dbReference type="PANTHER" id="PTHR11693">
    <property type="entry name" value="ATP SYNTHASE GAMMA CHAIN"/>
    <property type="match status" value="1"/>
</dbReference>